<feature type="compositionally biased region" description="Basic and acidic residues" evidence="1">
    <location>
        <begin position="43"/>
        <end position="57"/>
    </location>
</feature>
<evidence type="ECO:0000256" key="1">
    <source>
        <dbReference type="SAM" id="MobiDB-lite"/>
    </source>
</evidence>
<feature type="compositionally biased region" description="Basic residues" evidence="1">
    <location>
        <begin position="33"/>
        <end position="42"/>
    </location>
</feature>
<evidence type="ECO:0000313" key="3">
    <source>
        <dbReference type="Proteomes" id="UP000266723"/>
    </source>
</evidence>
<keyword evidence="3" id="KW-1185">Reference proteome</keyword>
<accession>A0ABQ7CB51</accession>
<dbReference type="Proteomes" id="UP000266723">
    <property type="component" value="Unassembled WGS sequence"/>
</dbReference>
<proteinExistence type="predicted"/>
<comment type="caution">
    <text evidence="2">The sequence shown here is derived from an EMBL/GenBank/DDBJ whole genome shotgun (WGS) entry which is preliminary data.</text>
</comment>
<name>A0ABQ7CB51_BRACR</name>
<dbReference type="EMBL" id="QGKV02000832">
    <property type="protein sequence ID" value="KAF3548812.1"/>
    <property type="molecule type" value="Genomic_DNA"/>
</dbReference>
<evidence type="ECO:0000313" key="2">
    <source>
        <dbReference type="EMBL" id="KAF3548812.1"/>
    </source>
</evidence>
<reference evidence="2 3" key="1">
    <citation type="journal article" date="2020" name="BMC Genomics">
        <title>Intraspecific diversification of the crop wild relative Brassica cretica Lam. using demographic model selection.</title>
        <authorList>
            <person name="Kioukis A."/>
            <person name="Michalopoulou V.A."/>
            <person name="Briers L."/>
            <person name="Pirintsos S."/>
            <person name="Studholme D.J."/>
            <person name="Pavlidis P."/>
            <person name="Sarris P.F."/>
        </authorList>
    </citation>
    <scope>NUCLEOTIDE SEQUENCE [LARGE SCALE GENOMIC DNA]</scope>
    <source>
        <strain evidence="3">cv. PFS-1207/04</strain>
    </source>
</reference>
<sequence>MKKKTAMHKSTRSNRVIVDVYKSSSHDPVPPQMKKRINRRKSQTSDRAYDSHGDLRSIIKKSKARKIEDSSARSRLRPRVIDLREKLNSKSEDLRIKLNRPKHSDLR</sequence>
<feature type="region of interest" description="Disordered" evidence="1">
    <location>
        <begin position="23"/>
        <end position="76"/>
    </location>
</feature>
<evidence type="ECO:0008006" key="4">
    <source>
        <dbReference type="Google" id="ProtNLM"/>
    </source>
</evidence>
<protein>
    <recommendedName>
        <fullName evidence="4">Shugoshin C-terminal domain-containing protein</fullName>
    </recommendedName>
</protein>
<gene>
    <name evidence="2" type="ORF">DY000_02006579</name>
</gene>
<organism evidence="2 3">
    <name type="scientific">Brassica cretica</name>
    <name type="common">Mustard</name>
    <dbReference type="NCBI Taxonomy" id="69181"/>
    <lineage>
        <taxon>Eukaryota</taxon>
        <taxon>Viridiplantae</taxon>
        <taxon>Streptophyta</taxon>
        <taxon>Embryophyta</taxon>
        <taxon>Tracheophyta</taxon>
        <taxon>Spermatophyta</taxon>
        <taxon>Magnoliopsida</taxon>
        <taxon>eudicotyledons</taxon>
        <taxon>Gunneridae</taxon>
        <taxon>Pentapetalae</taxon>
        <taxon>rosids</taxon>
        <taxon>malvids</taxon>
        <taxon>Brassicales</taxon>
        <taxon>Brassicaceae</taxon>
        <taxon>Brassiceae</taxon>
        <taxon>Brassica</taxon>
    </lineage>
</organism>